<dbReference type="Proteomes" id="UP000005240">
    <property type="component" value="Unassembled WGS sequence"/>
</dbReference>
<evidence type="ECO:0000313" key="3">
    <source>
        <dbReference type="EnsemblFungi" id="PTTG_06675-t43_1-p1"/>
    </source>
</evidence>
<gene>
    <name evidence="2" type="ORF">PTTG_06675</name>
</gene>
<evidence type="ECO:0000313" key="4">
    <source>
        <dbReference type="Proteomes" id="UP000005240"/>
    </source>
</evidence>
<reference evidence="2" key="1">
    <citation type="submission" date="2009-11" db="EMBL/GenBank/DDBJ databases">
        <authorList>
            <consortium name="The Broad Institute Genome Sequencing Platform"/>
            <person name="Ward D."/>
            <person name="Feldgarden M."/>
            <person name="Earl A."/>
            <person name="Young S.K."/>
            <person name="Zeng Q."/>
            <person name="Koehrsen M."/>
            <person name="Alvarado L."/>
            <person name="Berlin A."/>
            <person name="Bochicchio J."/>
            <person name="Borenstein D."/>
            <person name="Chapman S.B."/>
            <person name="Chen Z."/>
            <person name="Engels R."/>
            <person name="Freedman E."/>
            <person name="Gellesch M."/>
            <person name="Goldberg J."/>
            <person name="Griggs A."/>
            <person name="Gujja S."/>
            <person name="Heilman E."/>
            <person name="Heiman D."/>
            <person name="Hepburn T."/>
            <person name="Howarth C."/>
            <person name="Jen D."/>
            <person name="Larson L."/>
            <person name="Lewis B."/>
            <person name="Mehta T."/>
            <person name="Park D."/>
            <person name="Pearson M."/>
            <person name="Roberts A."/>
            <person name="Saif S."/>
            <person name="Shea T."/>
            <person name="Shenoy N."/>
            <person name="Sisk P."/>
            <person name="Stolte C."/>
            <person name="Sykes S."/>
            <person name="Thomson T."/>
            <person name="Walk T."/>
            <person name="White J."/>
            <person name="Yandava C."/>
            <person name="Izard J."/>
            <person name="Baranova O.V."/>
            <person name="Blanton J.M."/>
            <person name="Tanner A.C."/>
            <person name="Dewhirst F.E."/>
            <person name="Haas B."/>
            <person name="Nusbaum C."/>
            <person name="Birren B."/>
        </authorList>
    </citation>
    <scope>NUCLEOTIDE SEQUENCE [LARGE SCALE GENOMIC DNA]</scope>
    <source>
        <strain evidence="2">1-1 BBBD Race 1</strain>
    </source>
</reference>
<reference evidence="3 4" key="3">
    <citation type="journal article" date="2017" name="G3 (Bethesda)">
        <title>Comparative analysis highlights variable genome content of wheat rusts and divergence of the mating loci.</title>
        <authorList>
            <person name="Cuomo C.A."/>
            <person name="Bakkeren G."/>
            <person name="Khalil H.B."/>
            <person name="Panwar V."/>
            <person name="Joly D."/>
            <person name="Linning R."/>
            <person name="Sakthikumar S."/>
            <person name="Song X."/>
            <person name="Adiconis X."/>
            <person name="Fan L."/>
            <person name="Goldberg J.M."/>
            <person name="Levin J.Z."/>
            <person name="Young S."/>
            <person name="Zeng Q."/>
            <person name="Anikster Y."/>
            <person name="Bruce M."/>
            <person name="Wang M."/>
            <person name="Yin C."/>
            <person name="McCallum B."/>
            <person name="Szabo L.J."/>
            <person name="Hulbert S."/>
            <person name="Chen X."/>
            <person name="Fellers J.P."/>
        </authorList>
    </citation>
    <scope>NUCLEOTIDE SEQUENCE</scope>
    <source>
        <strain evidence="4">Isolate 1-1 / race 1 (BBBD)</strain>
        <strain evidence="3">isolate 1-1 / race 1 (BBBD)</strain>
    </source>
</reference>
<feature type="region of interest" description="Disordered" evidence="1">
    <location>
        <begin position="339"/>
        <end position="444"/>
    </location>
</feature>
<name>A0A0C4F0Q8_PUCT1</name>
<keyword evidence="4" id="KW-1185">Reference proteome</keyword>
<organism evidence="2">
    <name type="scientific">Puccinia triticina (isolate 1-1 / race 1 (BBBD))</name>
    <name type="common">Brown leaf rust fungus</name>
    <dbReference type="NCBI Taxonomy" id="630390"/>
    <lineage>
        <taxon>Eukaryota</taxon>
        <taxon>Fungi</taxon>
        <taxon>Dikarya</taxon>
        <taxon>Basidiomycota</taxon>
        <taxon>Pucciniomycotina</taxon>
        <taxon>Pucciniomycetes</taxon>
        <taxon>Pucciniales</taxon>
        <taxon>Pucciniaceae</taxon>
        <taxon>Puccinia</taxon>
    </lineage>
</organism>
<dbReference type="EMBL" id="ADAS02000003">
    <property type="protein sequence ID" value="OAV99490.1"/>
    <property type="molecule type" value="Genomic_DNA"/>
</dbReference>
<reference evidence="3" key="4">
    <citation type="submission" date="2025-05" db="UniProtKB">
        <authorList>
            <consortium name="EnsemblFungi"/>
        </authorList>
    </citation>
    <scope>IDENTIFICATION</scope>
    <source>
        <strain evidence="3">isolate 1-1 / race 1 (BBBD)</strain>
    </source>
</reference>
<reference evidence="2" key="2">
    <citation type="submission" date="2016-05" db="EMBL/GenBank/DDBJ databases">
        <title>Comparative analysis highlights variable genome content of wheat rusts and divergence of the mating loci.</title>
        <authorList>
            <person name="Cuomo C.A."/>
            <person name="Bakkeren G."/>
            <person name="Szabo L."/>
            <person name="Khalil H."/>
            <person name="Joly D."/>
            <person name="Goldberg J."/>
            <person name="Young S."/>
            <person name="Zeng Q."/>
            <person name="Fellers J."/>
        </authorList>
    </citation>
    <scope>NUCLEOTIDE SEQUENCE [LARGE SCALE GENOMIC DNA]</scope>
    <source>
        <strain evidence="2">1-1 BBBD Race 1</strain>
    </source>
</reference>
<evidence type="ECO:0000313" key="2">
    <source>
        <dbReference type="EMBL" id="OAV99490.1"/>
    </source>
</evidence>
<dbReference type="AlphaFoldDB" id="A0A0C4F0Q8"/>
<accession>A0A0C4F0Q8</accession>
<dbReference type="VEuPathDB" id="FungiDB:PTTG_06675"/>
<proteinExistence type="predicted"/>
<feature type="compositionally biased region" description="Gly residues" evidence="1">
    <location>
        <begin position="417"/>
        <end position="444"/>
    </location>
</feature>
<sequence length="444" mass="47186">MFNSIAAATSAVKVAAGLSTGNTTDNPVDAEEEIWVIGGVKGKADIQGTMLEVIGRALAAEAAGQSGKATMLFKICKGLGSTITNDQVASAPQPRAPAVRTPTALAKPIVAPPFTAPSVNPATSDHHHGFKVPTPAPAVTPRVRDYDEMVVSTGPEAAILFDDAAVPNNDDIGLPQFFANNLLAFRAPLPLTIFNEWWQEQAFLHHAEKRNKSDDASGDRLRYTGFPYPSEYLQTYQEWSVNHQGFLWAVSKIPSHANLANWLVAHKRNADGIIRREGFMTALRYDIHVRMNALCHWVPVPGGRLSVANISIFRTKIVQEVHAKTVRFGKTEFTNNPYGAGGCRVGWDPTTGQPARKKDEQVNRTPLHLQQPGKAPNTANKPGPETPKGPSNQRGNGGKDGSFKGSKWGTGFDRDGGGSSSGGGGSNGGGGGGASGGYGKGKSY</sequence>
<dbReference type="EnsemblFungi" id="PTTG_06675-t43_1">
    <property type="protein sequence ID" value="PTTG_06675-t43_1-p1"/>
    <property type="gene ID" value="PTTG_06675"/>
</dbReference>
<protein>
    <submittedName>
        <fullName evidence="2 3">Uncharacterized protein</fullName>
    </submittedName>
</protein>
<evidence type="ECO:0000256" key="1">
    <source>
        <dbReference type="SAM" id="MobiDB-lite"/>
    </source>
</evidence>